<dbReference type="GO" id="GO:0005347">
    <property type="term" value="F:ATP transmembrane transporter activity"/>
    <property type="evidence" value="ECO:0007669"/>
    <property type="project" value="TreeGrafter"/>
</dbReference>
<dbReference type="InterPro" id="IPR018108">
    <property type="entry name" value="MCP_transmembrane"/>
</dbReference>
<dbReference type="EMBL" id="AGNL01012659">
    <property type="protein sequence ID" value="EJK67764.1"/>
    <property type="molecule type" value="Genomic_DNA"/>
</dbReference>
<dbReference type="AlphaFoldDB" id="K0SS26"/>
<evidence type="ECO:0000256" key="9">
    <source>
        <dbReference type="PROSITE-ProRule" id="PRU00282"/>
    </source>
</evidence>
<dbReference type="GO" id="GO:0015217">
    <property type="term" value="F:ADP transmembrane transporter activity"/>
    <property type="evidence" value="ECO:0007669"/>
    <property type="project" value="TreeGrafter"/>
</dbReference>
<dbReference type="PRINTS" id="PR00926">
    <property type="entry name" value="MITOCARRIER"/>
</dbReference>
<comment type="similarity">
    <text evidence="2 10">Belongs to the mitochondrial carrier (TC 2.A.29) family.</text>
</comment>
<evidence type="ECO:0000256" key="11">
    <source>
        <dbReference type="SAM" id="Phobius"/>
    </source>
</evidence>
<evidence type="ECO:0000256" key="3">
    <source>
        <dbReference type="ARBA" id="ARBA00022448"/>
    </source>
</evidence>
<evidence type="ECO:0000256" key="10">
    <source>
        <dbReference type="RuleBase" id="RU000488"/>
    </source>
</evidence>
<keyword evidence="5" id="KW-0677">Repeat</keyword>
<dbReference type="OMA" id="QFMMYEL"/>
<keyword evidence="4 9" id="KW-0812">Transmembrane</keyword>
<dbReference type="OrthoDB" id="10266426at2759"/>
<evidence type="ECO:0000256" key="7">
    <source>
        <dbReference type="ARBA" id="ARBA00023136"/>
    </source>
</evidence>
<evidence type="ECO:0008006" key="15">
    <source>
        <dbReference type="Google" id="ProtNLM"/>
    </source>
</evidence>
<feature type="chain" id="PRO_5003837308" description="ADP,ATP carrier protein" evidence="12">
    <location>
        <begin position="24"/>
        <end position="332"/>
    </location>
</feature>
<dbReference type="Pfam" id="PF00153">
    <property type="entry name" value="Mito_carr"/>
    <property type="match status" value="3"/>
</dbReference>
<reference evidence="13 14" key="1">
    <citation type="journal article" date="2012" name="Genome Biol.">
        <title>Genome and low-iron response of an oceanic diatom adapted to chronic iron limitation.</title>
        <authorList>
            <person name="Lommer M."/>
            <person name="Specht M."/>
            <person name="Roy A.S."/>
            <person name="Kraemer L."/>
            <person name="Andreson R."/>
            <person name="Gutowska M.A."/>
            <person name="Wolf J."/>
            <person name="Bergner S.V."/>
            <person name="Schilhabel M.B."/>
            <person name="Klostermeier U.C."/>
            <person name="Beiko R.G."/>
            <person name="Rosenstiel P."/>
            <person name="Hippler M."/>
            <person name="Laroche J."/>
        </authorList>
    </citation>
    <scope>NUCLEOTIDE SEQUENCE [LARGE SCALE GENOMIC DNA]</scope>
    <source>
        <strain evidence="13 14">CCMP1005</strain>
    </source>
</reference>
<evidence type="ECO:0000256" key="4">
    <source>
        <dbReference type="ARBA" id="ARBA00022692"/>
    </source>
</evidence>
<dbReference type="Proteomes" id="UP000266841">
    <property type="component" value="Unassembled WGS sequence"/>
</dbReference>
<dbReference type="InterPro" id="IPR002067">
    <property type="entry name" value="MCP"/>
</dbReference>
<dbReference type="eggNOG" id="KOG0769">
    <property type="taxonomic scope" value="Eukaryota"/>
</dbReference>
<evidence type="ECO:0000256" key="12">
    <source>
        <dbReference type="SAM" id="SignalP"/>
    </source>
</evidence>
<accession>K0SS26</accession>
<keyword evidence="12" id="KW-0732">Signal</keyword>
<sequence length="332" mass="37097">MTSRAADLCAVLALAGAWYFVSSSVQAADGTGDEGQKRREISKDVIHAIAGSVGSALSITVCYPLETVRTRLQVGDTFLKGCNSIQATSRLLKREGLRSLYRGWYSLVVTLMIMNFIYFYCFHTLRRRVGDFLIVSSEGPANKVVVDLMAGYLAGCVAVIVTGPLWLVNTRLKLQYVKFNKQDDKKPNKTYNGILHCLYNVAKDEGLLTLWNGTVTSIILSLNPAIQLGVYEMFKRRPLMAFAGQDVEHFFNALLAKFVSTIVTYPIQVIQTMQRANVNESLSRSSDSRFNRVLRLYRGLESKLLQTCLNSALMFVAYERLVNLLSECLAAR</sequence>
<dbReference type="PANTHER" id="PTHR45939">
    <property type="entry name" value="PEROXISOMAL MEMBRANE PROTEIN PMP34-RELATED"/>
    <property type="match status" value="1"/>
</dbReference>
<dbReference type="PROSITE" id="PS50920">
    <property type="entry name" value="SOLCAR"/>
    <property type="match status" value="3"/>
</dbReference>
<evidence type="ECO:0000256" key="8">
    <source>
        <dbReference type="ARBA" id="ARBA00023140"/>
    </source>
</evidence>
<evidence type="ECO:0000313" key="13">
    <source>
        <dbReference type="EMBL" id="EJK67764.1"/>
    </source>
</evidence>
<dbReference type="GO" id="GO:0015230">
    <property type="term" value="F:FAD transmembrane transporter activity"/>
    <property type="evidence" value="ECO:0007669"/>
    <property type="project" value="TreeGrafter"/>
</dbReference>
<proteinExistence type="inferred from homology"/>
<evidence type="ECO:0000256" key="2">
    <source>
        <dbReference type="ARBA" id="ARBA00006375"/>
    </source>
</evidence>
<evidence type="ECO:0000256" key="1">
    <source>
        <dbReference type="ARBA" id="ARBA00004585"/>
    </source>
</evidence>
<dbReference type="PANTHER" id="PTHR45939:SF5">
    <property type="entry name" value="PEROXISOMAL MEMBRANE PROTEIN PMP34"/>
    <property type="match status" value="1"/>
</dbReference>
<dbReference type="GO" id="GO:0044610">
    <property type="term" value="F:FMN transmembrane transporter activity"/>
    <property type="evidence" value="ECO:0007669"/>
    <property type="project" value="TreeGrafter"/>
</dbReference>
<feature type="repeat" description="Solcar" evidence="9">
    <location>
        <begin position="142"/>
        <end position="237"/>
    </location>
</feature>
<keyword evidence="6 11" id="KW-1133">Transmembrane helix</keyword>
<feature type="transmembrane region" description="Helical" evidence="11">
    <location>
        <begin position="103"/>
        <end position="125"/>
    </location>
</feature>
<comment type="subcellular location">
    <subcellularLocation>
        <location evidence="1">Peroxisome membrane</location>
        <topology evidence="1">Multi-pass membrane protein</topology>
    </subcellularLocation>
</comment>
<organism evidence="13 14">
    <name type="scientific">Thalassiosira oceanica</name>
    <name type="common">Marine diatom</name>
    <dbReference type="NCBI Taxonomy" id="159749"/>
    <lineage>
        <taxon>Eukaryota</taxon>
        <taxon>Sar</taxon>
        <taxon>Stramenopiles</taxon>
        <taxon>Ochrophyta</taxon>
        <taxon>Bacillariophyta</taxon>
        <taxon>Coscinodiscophyceae</taxon>
        <taxon>Thalassiosirophycidae</taxon>
        <taxon>Thalassiosirales</taxon>
        <taxon>Thalassiosiraceae</taxon>
        <taxon>Thalassiosira</taxon>
    </lineage>
</organism>
<evidence type="ECO:0000256" key="5">
    <source>
        <dbReference type="ARBA" id="ARBA00022737"/>
    </source>
</evidence>
<feature type="signal peptide" evidence="12">
    <location>
        <begin position="1"/>
        <end position="23"/>
    </location>
</feature>
<dbReference type="GO" id="GO:0051724">
    <property type="term" value="F:NAD transmembrane transporter activity"/>
    <property type="evidence" value="ECO:0007669"/>
    <property type="project" value="TreeGrafter"/>
</dbReference>
<feature type="repeat" description="Solcar" evidence="9">
    <location>
        <begin position="42"/>
        <end position="128"/>
    </location>
</feature>
<dbReference type="GO" id="GO:0005778">
    <property type="term" value="C:peroxisomal membrane"/>
    <property type="evidence" value="ECO:0007669"/>
    <property type="project" value="UniProtKB-SubCell"/>
</dbReference>
<dbReference type="GO" id="GO:0080122">
    <property type="term" value="F:AMP transmembrane transporter activity"/>
    <property type="evidence" value="ECO:0007669"/>
    <property type="project" value="TreeGrafter"/>
</dbReference>
<keyword evidence="7 9" id="KW-0472">Membrane</keyword>
<gene>
    <name evidence="13" type="ORF">THAOC_11160</name>
</gene>
<name>K0SS26_THAOC</name>
<dbReference type="Gene3D" id="1.50.40.10">
    <property type="entry name" value="Mitochondrial carrier domain"/>
    <property type="match status" value="1"/>
</dbReference>
<keyword evidence="3 10" id="KW-0813">Transport</keyword>
<dbReference type="InterPro" id="IPR023395">
    <property type="entry name" value="MCP_dom_sf"/>
</dbReference>
<comment type="caution">
    <text evidence="13">The sequence shown here is derived from an EMBL/GenBank/DDBJ whole genome shotgun (WGS) entry which is preliminary data.</text>
</comment>
<dbReference type="GO" id="GO:0015228">
    <property type="term" value="F:coenzyme A transmembrane transporter activity"/>
    <property type="evidence" value="ECO:0007669"/>
    <property type="project" value="TreeGrafter"/>
</dbReference>
<keyword evidence="8" id="KW-0576">Peroxisome</keyword>
<dbReference type="SUPFAM" id="SSF103506">
    <property type="entry name" value="Mitochondrial carrier"/>
    <property type="match status" value="1"/>
</dbReference>
<feature type="repeat" description="Solcar" evidence="9">
    <location>
        <begin position="244"/>
        <end position="324"/>
    </location>
</feature>
<keyword evidence="14" id="KW-1185">Reference proteome</keyword>
<dbReference type="InterPro" id="IPR052217">
    <property type="entry name" value="Mito/Peroxisomal_Carrier"/>
</dbReference>
<evidence type="ECO:0000313" key="14">
    <source>
        <dbReference type="Proteomes" id="UP000266841"/>
    </source>
</evidence>
<evidence type="ECO:0000256" key="6">
    <source>
        <dbReference type="ARBA" id="ARBA00022989"/>
    </source>
</evidence>
<feature type="transmembrane region" description="Helical" evidence="11">
    <location>
        <begin position="145"/>
        <end position="168"/>
    </location>
</feature>
<protein>
    <recommendedName>
        <fullName evidence="15">ADP,ATP carrier protein</fullName>
    </recommendedName>
</protein>